<dbReference type="EMBL" id="CP063164">
    <property type="protein sequence ID" value="QOR62181.1"/>
    <property type="molecule type" value="Genomic_DNA"/>
</dbReference>
<sequence>MVILENVYKIYNEGTPQAFEALKSIDLKIAEGETVILNGVSGSGKSTLLSLIAALDKPSSGKITVGGELISKLPDLHASAYRAKTIGVIFQHFNLLEALSVEENVMAPLINSRLDMATIERRVMKSMALAAISHKREGEVKALSGGEKQRCAIARALVHEPQLILCDEPTANLDRANSLKFIEILQSLYEMGKTIIVATHDPLFEGLSFVNKVIHMEDGKIVKREE</sequence>
<gene>
    <name evidence="5" type="ORF">IMZ28_01505</name>
</gene>
<accession>A0A7M1S5A9</accession>
<proteinExistence type="predicted"/>
<dbReference type="SMART" id="SM00382">
    <property type="entry name" value="AAA"/>
    <property type="match status" value="1"/>
</dbReference>
<dbReference type="AlphaFoldDB" id="A0A7M1S5A9"/>
<dbReference type="GO" id="GO:0016887">
    <property type="term" value="F:ATP hydrolysis activity"/>
    <property type="evidence" value="ECO:0007669"/>
    <property type="project" value="InterPro"/>
</dbReference>
<dbReference type="InterPro" id="IPR003439">
    <property type="entry name" value="ABC_transporter-like_ATP-bd"/>
</dbReference>
<dbReference type="SUPFAM" id="SSF52540">
    <property type="entry name" value="P-loop containing nucleoside triphosphate hydrolases"/>
    <property type="match status" value="1"/>
</dbReference>
<evidence type="ECO:0000259" key="4">
    <source>
        <dbReference type="PROSITE" id="PS50893"/>
    </source>
</evidence>
<keyword evidence="1" id="KW-0813">Transport</keyword>
<feature type="domain" description="ABC transporter" evidence="4">
    <location>
        <begin position="2"/>
        <end position="226"/>
    </location>
</feature>
<dbReference type="Gene3D" id="3.40.50.300">
    <property type="entry name" value="P-loop containing nucleotide triphosphate hydrolases"/>
    <property type="match status" value="1"/>
</dbReference>
<dbReference type="PANTHER" id="PTHR24220">
    <property type="entry name" value="IMPORT ATP-BINDING PROTEIN"/>
    <property type="match status" value="1"/>
</dbReference>
<dbReference type="InterPro" id="IPR003593">
    <property type="entry name" value="AAA+_ATPase"/>
</dbReference>
<evidence type="ECO:0000313" key="5">
    <source>
        <dbReference type="EMBL" id="QOR62181.1"/>
    </source>
</evidence>
<dbReference type="GO" id="GO:0022857">
    <property type="term" value="F:transmembrane transporter activity"/>
    <property type="evidence" value="ECO:0007669"/>
    <property type="project" value="TreeGrafter"/>
</dbReference>
<dbReference type="PROSITE" id="PS50893">
    <property type="entry name" value="ABC_TRANSPORTER_2"/>
    <property type="match status" value="1"/>
</dbReference>
<dbReference type="InterPro" id="IPR027417">
    <property type="entry name" value="P-loop_NTPase"/>
</dbReference>
<evidence type="ECO:0000313" key="6">
    <source>
        <dbReference type="Proteomes" id="UP000595074"/>
    </source>
</evidence>
<dbReference type="GO" id="GO:0005524">
    <property type="term" value="F:ATP binding"/>
    <property type="evidence" value="ECO:0007669"/>
    <property type="project" value="UniProtKB-KW"/>
</dbReference>
<keyword evidence="6" id="KW-1185">Reference proteome</keyword>
<name>A0A7M1S5A9_9BACT</name>
<dbReference type="KEGG" id="sinu:IMZ28_01505"/>
<dbReference type="InterPro" id="IPR017911">
    <property type="entry name" value="MacB-like_ATP-bd"/>
</dbReference>
<reference evidence="5 6" key="1">
    <citation type="submission" date="2020-10" db="EMBL/GenBank/DDBJ databases">
        <title>The genome of sulfurovum sp.</title>
        <authorList>
            <person name="Xie S."/>
            <person name="Shao Z."/>
            <person name="Jiang L."/>
        </authorList>
    </citation>
    <scope>NUCLEOTIDE SEQUENCE [LARGE SCALE GENOMIC DNA]</scope>
    <source>
        <strain evidence="5 6">ST-419</strain>
    </source>
</reference>
<keyword evidence="3 5" id="KW-0067">ATP-binding</keyword>
<dbReference type="CDD" id="cd03255">
    <property type="entry name" value="ABC_MJ0796_LolCDE_FtsE"/>
    <property type="match status" value="1"/>
</dbReference>
<dbReference type="InterPro" id="IPR015854">
    <property type="entry name" value="ABC_transpr_LolD-like"/>
</dbReference>
<organism evidence="5 6">
    <name type="scientific">Sulfurovum indicum</name>
    <dbReference type="NCBI Taxonomy" id="2779528"/>
    <lineage>
        <taxon>Bacteria</taxon>
        <taxon>Pseudomonadati</taxon>
        <taxon>Campylobacterota</taxon>
        <taxon>Epsilonproteobacteria</taxon>
        <taxon>Campylobacterales</taxon>
        <taxon>Sulfurovaceae</taxon>
        <taxon>Sulfurovum</taxon>
    </lineage>
</organism>
<keyword evidence="2" id="KW-0547">Nucleotide-binding</keyword>
<dbReference type="Pfam" id="PF00005">
    <property type="entry name" value="ABC_tran"/>
    <property type="match status" value="1"/>
</dbReference>
<dbReference type="GO" id="GO:0005886">
    <property type="term" value="C:plasma membrane"/>
    <property type="evidence" value="ECO:0007669"/>
    <property type="project" value="TreeGrafter"/>
</dbReference>
<protein>
    <submittedName>
        <fullName evidence="5">ABC transporter ATP-binding protein</fullName>
    </submittedName>
</protein>
<dbReference type="RefSeq" id="WP_197548882.1">
    <property type="nucleotide sequence ID" value="NZ_CP063164.1"/>
</dbReference>
<dbReference type="Proteomes" id="UP000595074">
    <property type="component" value="Chromosome"/>
</dbReference>
<evidence type="ECO:0000256" key="1">
    <source>
        <dbReference type="ARBA" id="ARBA00022448"/>
    </source>
</evidence>
<evidence type="ECO:0000256" key="3">
    <source>
        <dbReference type="ARBA" id="ARBA00022840"/>
    </source>
</evidence>
<evidence type="ECO:0000256" key="2">
    <source>
        <dbReference type="ARBA" id="ARBA00022741"/>
    </source>
</evidence>